<gene>
    <name evidence="2" type="ORF">NCGR_LOCUS27381</name>
</gene>
<feature type="compositionally biased region" description="Basic and acidic residues" evidence="1">
    <location>
        <begin position="269"/>
        <end position="283"/>
    </location>
</feature>
<dbReference type="OrthoDB" id="332863at2759"/>
<name>A0A811PIY1_9POAL</name>
<sequence length="318" mass="34079">MTDPDAIGASSDVWSNINCSRSSLPDVRAILQHEEEAAAGDAEADVPGDQQLGVGGTPATPSRPSAHPGGPTRVVGNLDFGMPWLYDSAKKNPKVKALGVDDLLAPDARPDLLLITNRLDDHCHVRTLTQLSARAPDLTVVTTPNARAVLASLPTPFRRVTYLEPGESTAVSPDVRVLATAGTLLGPPWERPENGYFLLMPAGADADDRNGLLYYEPHCLHDRSFLERKRVRADVVITPVVKQLPSPPPPPPRQLLHARLRAGGRRRPGRDAASEVRGPDEKRRPGRRRAPDHRAHRTGDDTVLPGVAVGGASPGTGP</sequence>
<feature type="region of interest" description="Disordered" evidence="1">
    <location>
        <begin position="241"/>
        <end position="318"/>
    </location>
</feature>
<dbReference type="Pfam" id="PF13483">
    <property type="entry name" value="Lactamase_B_3"/>
    <property type="match status" value="1"/>
</dbReference>
<feature type="compositionally biased region" description="Basic residues" evidence="1">
    <location>
        <begin position="284"/>
        <end position="296"/>
    </location>
</feature>
<dbReference type="Proteomes" id="UP000604825">
    <property type="component" value="Unassembled WGS sequence"/>
</dbReference>
<dbReference type="PANTHER" id="PTHR36142:SF2">
    <property type="entry name" value="METALLO-HYDROLASE_OXIDOREDUCTASE SUPERFAMILY PROTEIN"/>
    <property type="match status" value="1"/>
</dbReference>
<accession>A0A811PIY1</accession>
<evidence type="ECO:0000313" key="3">
    <source>
        <dbReference type="Proteomes" id="UP000604825"/>
    </source>
</evidence>
<feature type="compositionally biased region" description="Basic residues" evidence="1">
    <location>
        <begin position="256"/>
        <end position="268"/>
    </location>
</feature>
<dbReference type="EMBL" id="CAJGYO010000007">
    <property type="protein sequence ID" value="CAD6241701.1"/>
    <property type="molecule type" value="Genomic_DNA"/>
</dbReference>
<evidence type="ECO:0000256" key="1">
    <source>
        <dbReference type="SAM" id="MobiDB-lite"/>
    </source>
</evidence>
<evidence type="ECO:0000313" key="2">
    <source>
        <dbReference type="EMBL" id="CAD6241701.1"/>
    </source>
</evidence>
<dbReference type="Gene3D" id="3.60.15.10">
    <property type="entry name" value="Ribonuclease Z/Hydroxyacylglutathione hydrolase-like"/>
    <property type="match status" value="1"/>
</dbReference>
<reference evidence="2" key="1">
    <citation type="submission" date="2020-10" db="EMBL/GenBank/DDBJ databases">
        <authorList>
            <person name="Han B."/>
            <person name="Lu T."/>
            <person name="Zhao Q."/>
            <person name="Huang X."/>
            <person name="Zhao Y."/>
        </authorList>
    </citation>
    <scope>NUCLEOTIDE SEQUENCE</scope>
</reference>
<feature type="region of interest" description="Disordered" evidence="1">
    <location>
        <begin position="34"/>
        <end position="74"/>
    </location>
</feature>
<keyword evidence="3" id="KW-1185">Reference proteome</keyword>
<organism evidence="2 3">
    <name type="scientific">Miscanthus lutarioriparius</name>
    <dbReference type="NCBI Taxonomy" id="422564"/>
    <lineage>
        <taxon>Eukaryota</taxon>
        <taxon>Viridiplantae</taxon>
        <taxon>Streptophyta</taxon>
        <taxon>Embryophyta</taxon>
        <taxon>Tracheophyta</taxon>
        <taxon>Spermatophyta</taxon>
        <taxon>Magnoliopsida</taxon>
        <taxon>Liliopsida</taxon>
        <taxon>Poales</taxon>
        <taxon>Poaceae</taxon>
        <taxon>PACMAD clade</taxon>
        <taxon>Panicoideae</taxon>
        <taxon>Andropogonodae</taxon>
        <taxon>Andropogoneae</taxon>
        <taxon>Saccharinae</taxon>
        <taxon>Miscanthus</taxon>
    </lineage>
</organism>
<feature type="compositionally biased region" description="Gly residues" evidence="1">
    <location>
        <begin position="308"/>
        <end position="318"/>
    </location>
</feature>
<dbReference type="PANTHER" id="PTHR36142">
    <property type="entry name" value="METALLO-HYDROLASE/OXIDOREDUCTASE SUPERFAMILY PROTEIN"/>
    <property type="match status" value="1"/>
</dbReference>
<comment type="caution">
    <text evidence="2">The sequence shown here is derived from an EMBL/GenBank/DDBJ whole genome shotgun (WGS) entry which is preliminary data.</text>
</comment>
<proteinExistence type="predicted"/>
<dbReference type="AlphaFoldDB" id="A0A811PIY1"/>
<dbReference type="InterPro" id="IPR036866">
    <property type="entry name" value="RibonucZ/Hydroxyglut_hydro"/>
</dbReference>
<protein>
    <submittedName>
        <fullName evidence="2">Uncharacterized protein</fullName>
    </submittedName>
</protein>